<dbReference type="Proteomes" id="UP000622533">
    <property type="component" value="Unassembled WGS sequence"/>
</dbReference>
<dbReference type="EMBL" id="JADEXS010000313">
    <property type="protein sequence ID" value="MBE9024778.1"/>
    <property type="molecule type" value="Genomic_DNA"/>
</dbReference>
<proteinExistence type="predicted"/>
<comment type="caution">
    <text evidence="3">The sequence shown here is derived from an EMBL/GenBank/DDBJ whole genome shotgun (WGS) entry which is preliminary data.</text>
</comment>
<gene>
    <name evidence="3" type="ORF">IQ276_20820</name>
</gene>
<name>A0A8J7ADG5_DESMC</name>
<organism evidence="3 4">
    <name type="scientific">Desmonostoc muscorum LEGE 12446</name>
    <dbReference type="NCBI Taxonomy" id="1828758"/>
    <lineage>
        <taxon>Bacteria</taxon>
        <taxon>Bacillati</taxon>
        <taxon>Cyanobacteriota</taxon>
        <taxon>Cyanophyceae</taxon>
        <taxon>Nostocales</taxon>
        <taxon>Nostocaceae</taxon>
        <taxon>Desmonostoc</taxon>
    </lineage>
</organism>
<keyword evidence="1" id="KW-0732">Signal</keyword>
<feature type="signal peptide" evidence="1">
    <location>
        <begin position="1"/>
        <end position="29"/>
    </location>
</feature>
<protein>
    <submittedName>
        <fullName evidence="3">DUF4394 domain-containing protein</fullName>
    </submittedName>
</protein>
<dbReference type="Pfam" id="PF14339">
    <property type="entry name" value="DUF4394"/>
    <property type="match status" value="1"/>
</dbReference>
<feature type="domain" description="DUF4394" evidence="2">
    <location>
        <begin position="65"/>
        <end position="278"/>
    </location>
</feature>
<dbReference type="PROSITE" id="PS51257">
    <property type="entry name" value="PROKAR_LIPOPROTEIN"/>
    <property type="match status" value="1"/>
</dbReference>
<dbReference type="InterPro" id="IPR025507">
    <property type="entry name" value="DUF4394"/>
</dbReference>
<evidence type="ECO:0000313" key="3">
    <source>
        <dbReference type="EMBL" id="MBE9024778.1"/>
    </source>
</evidence>
<dbReference type="SUPFAM" id="SSF63829">
    <property type="entry name" value="Calcium-dependent phosphotriesterase"/>
    <property type="match status" value="1"/>
</dbReference>
<sequence length="282" mass="29663">MKFFSVSKIAFGVAVAAACLSLNVNKASADISSLNYDILVNLTGKESSLRFIGLTANNTLVNIRPGGYTKEIKVKGLDGNLQGIDYRPANGLLYGVTDTDKIYTINITNGQATLVSNLSSSFNGGFQSGFDFNPVPDRLRIVGSNDQNYRINVDTGAVTVDGTLAYDTTDVNAGVDPNITAAAYTNSVAGATTTQLFGIDYDRDVLVLQNPPNNGTLRTVGGLGLNFPPVVGFDIYTDSQGNNRAYALSASALYKIDLSTGAATKIAEVRGGGFIGLAVSSW</sequence>
<evidence type="ECO:0000313" key="4">
    <source>
        <dbReference type="Proteomes" id="UP000622533"/>
    </source>
</evidence>
<feature type="chain" id="PRO_5035198099" evidence="1">
    <location>
        <begin position="30"/>
        <end position="282"/>
    </location>
</feature>
<evidence type="ECO:0000256" key="1">
    <source>
        <dbReference type="SAM" id="SignalP"/>
    </source>
</evidence>
<accession>A0A8J7ADG5</accession>
<keyword evidence="4" id="KW-1185">Reference proteome</keyword>
<evidence type="ECO:0000259" key="2">
    <source>
        <dbReference type="Pfam" id="PF14339"/>
    </source>
</evidence>
<dbReference type="AlphaFoldDB" id="A0A8J7ADG5"/>
<reference evidence="3" key="1">
    <citation type="submission" date="2020-10" db="EMBL/GenBank/DDBJ databases">
        <authorList>
            <person name="Castelo-Branco R."/>
            <person name="Eusebio N."/>
            <person name="Adriana R."/>
            <person name="Vieira A."/>
            <person name="Brugerolle De Fraissinette N."/>
            <person name="Rezende De Castro R."/>
            <person name="Schneider M.P."/>
            <person name="Vasconcelos V."/>
            <person name="Leao P.N."/>
        </authorList>
    </citation>
    <scope>NUCLEOTIDE SEQUENCE</scope>
    <source>
        <strain evidence="3">LEGE 12446</strain>
    </source>
</reference>
<dbReference type="RefSeq" id="WP_193919393.1">
    <property type="nucleotide sequence ID" value="NZ_JADEXS020000002.1"/>
</dbReference>